<reference evidence="3" key="1">
    <citation type="submission" date="2016-06" db="UniProtKB">
        <authorList>
            <consortium name="WormBaseParasite"/>
        </authorList>
    </citation>
    <scope>IDENTIFICATION</scope>
</reference>
<name>A0A183I6L8_9BILA</name>
<dbReference type="EMBL" id="UZAJ01042038">
    <property type="protein sequence ID" value="VDP21595.1"/>
    <property type="molecule type" value="Genomic_DNA"/>
</dbReference>
<dbReference type="STRING" id="387005.A0A183I6L8"/>
<organism evidence="3">
    <name type="scientific">Onchocerca flexuosa</name>
    <dbReference type="NCBI Taxonomy" id="387005"/>
    <lineage>
        <taxon>Eukaryota</taxon>
        <taxon>Metazoa</taxon>
        <taxon>Ecdysozoa</taxon>
        <taxon>Nematoda</taxon>
        <taxon>Chromadorea</taxon>
        <taxon>Rhabditida</taxon>
        <taxon>Spirurina</taxon>
        <taxon>Spiruromorpha</taxon>
        <taxon>Filarioidea</taxon>
        <taxon>Onchocercidae</taxon>
        <taxon>Onchocerca</taxon>
    </lineage>
</organism>
<reference evidence="1 2" key="2">
    <citation type="submission" date="2018-11" db="EMBL/GenBank/DDBJ databases">
        <authorList>
            <consortium name="Pathogen Informatics"/>
        </authorList>
    </citation>
    <scope>NUCLEOTIDE SEQUENCE [LARGE SCALE GENOMIC DNA]</scope>
</reference>
<dbReference type="AlphaFoldDB" id="A0A183I6L8"/>
<evidence type="ECO:0000313" key="3">
    <source>
        <dbReference type="WBParaSite" id="OFLC_0001539101-mRNA-1"/>
    </source>
</evidence>
<accession>A0A183I6L8</accession>
<sequence length="147" mass="16382">MVSTQNRPIPAPRISLTNRKPAIPNRILKSEVVPNSLISLPNSTKLVSNSLLHQTVLPLQNLSSKRNLRRVRCERSFGSFDKCSSVDDLENSAVAIINSWIGNKTDDRDKLLLSAWAEVIVCKKDYGKLWVIVEESALAGWATNDKV</sequence>
<keyword evidence="2" id="KW-1185">Reference proteome</keyword>
<evidence type="ECO:0000313" key="2">
    <source>
        <dbReference type="Proteomes" id="UP000267606"/>
    </source>
</evidence>
<evidence type="ECO:0000313" key="1">
    <source>
        <dbReference type="EMBL" id="VDP21595.1"/>
    </source>
</evidence>
<protein>
    <submittedName>
        <fullName evidence="3">DUF3475 domain-containing protein</fullName>
    </submittedName>
</protein>
<dbReference type="Proteomes" id="UP000267606">
    <property type="component" value="Unassembled WGS sequence"/>
</dbReference>
<gene>
    <name evidence="1" type="ORF">OFLC_LOCUS15380</name>
</gene>
<dbReference type="WBParaSite" id="OFLC_0001539101-mRNA-1">
    <property type="protein sequence ID" value="OFLC_0001539101-mRNA-1"/>
    <property type="gene ID" value="OFLC_0001539101"/>
</dbReference>
<proteinExistence type="predicted"/>